<dbReference type="EMBL" id="CAJVQC010068864">
    <property type="protein sequence ID" value="CAG8808455.1"/>
    <property type="molecule type" value="Genomic_DNA"/>
</dbReference>
<sequence>NNKILVSRRLSNVEWYPNHMQTPGGKLELLKTFSGNEVWESPEVCALRELYEETGICGEIINKIDAFPPNNPGRFGTVHVYLVRIVSSPTPLHYEYEKNTHWIFQDIDSLKKENNISPALKKYLQKYWSDEK</sequence>
<reference evidence="1" key="1">
    <citation type="submission" date="2021-06" db="EMBL/GenBank/DDBJ databases">
        <authorList>
            <person name="Kallberg Y."/>
            <person name="Tangrot J."/>
            <person name="Rosling A."/>
        </authorList>
    </citation>
    <scope>NUCLEOTIDE SEQUENCE</scope>
    <source>
        <strain evidence="1">MA461A</strain>
    </source>
</reference>
<dbReference type="Proteomes" id="UP000789920">
    <property type="component" value="Unassembled WGS sequence"/>
</dbReference>
<organism evidence="1 2">
    <name type="scientific">Racocetra persica</name>
    <dbReference type="NCBI Taxonomy" id="160502"/>
    <lineage>
        <taxon>Eukaryota</taxon>
        <taxon>Fungi</taxon>
        <taxon>Fungi incertae sedis</taxon>
        <taxon>Mucoromycota</taxon>
        <taxon>Glomeromycotina</taxon>
        <taxon>Glomeromycetes</taxon>
        <taxon>Diversisporales</taxon>
        <taxon>Gigasporaceae</taxon>
        <taxon>Racocetra</taxon>
    </lineage>
</organism>
<proteinExistence type="predicted"/>
<comment type="caution">
    <text evidence="1">The sequence shown here is derived from an EMBL/GenBank/DDBJ whole genome shotgun (WGS) entry which is preliminary data.</text>
</comment>
<protein>
    <submittedName>
        <fullName evidence="1">16228_t:CDS:1</fullName>
    </submittedName>
</protein>
<evidence type="ECO:0000313" key="2">
    <source>
        <dbReference type="Proteomes" id="UP000789920"/>
    </source>
</evidence>
<accession>A0ACA9RTW4</accession>
<feature type="non-terminal residue" evidence="1">
    <location>
        <position position="1"/>
    </location>
</feature>
<evidence type="ECO:0000313" key="1">
    <source>
        <dbReference type="EMBL" id="CAG8808455.1"/>
    </source>
</evidence>
<name>A0ACA9RTW4_9GLOM</name>
<keyword evidence="2" id="KW-1185">Reference proteome</keyword>
<gene>
    <name evidence="1" type="ORF">RPERSI_LOCUS22624</name>
</gene>